<organism evidence="2">
    <name type="scientific">marine sediment metagenome</name>
    <dbReference type="NCBI Taxonomy" id="412755"/>
    <lineage>
        <taxon>unclassified sequences</taxon>
        <taxon>metagenomes</taxon>
        <taxon>ecological metagenomes</taxon>
    </lineage>
</organism>
<feature type="transmembrane region" description="Helical" evidence="1">
    <location>
        <begin position="68"/>
        <end position="89"/>
    </location>
</feature>
<protein>
    <submittedName>
        <fullName evidence="2">Uncharacterized protein</fullName>
    </submittedName>
</protein>
<dbReference type="AlphaFoldDB" id="X1B018"/>
<comment type="caution">
    <text evidence="2">The sequence shown here is derived from an EMBL/GenBank/DDBJ whole genome shotgun (WGS) entry which is preliminary data.</text>
</comment>
<keyword evidence="1" id="KW-1133">Transmembrane helix</keyword>
<keyword evidence="1" id="KW-0812">Transmembrane</keyword>
<accession>X1B018</accession>
<name>X1B018_9ZZZZ</name>
<sequence>MQKMISKMAPKFPILIWMGFMIVALAFVIGYFNSQTAAAYFSESKVVRETTLLAERASIESTNLWLPYLKFLGLGMVLGGIVMALRVILDNLMQAGGKVLTNLPAE</sequence>
<gene>
    <name evidence="2" type="ORF">S01H4_14912</name>
</gene>
<feature type="transmembrane region" description="Helical" evidence="1">
    <location>
        <begin position="12"/>
        <end position="32"/>
    </location>
</feature>
<keyword evidence="1" id="KW-0472">Membrane</keyword>
<proteinExistence type="predicted"/>
<evidence type="ECO:0000313" key="2">
    <source>
        <dbReference type="EMBL" id="GAG65351.1"/>
    </source>
</evidence>
<dbReference type="EMBL" id="BART01006536">
    <property type="protein sequence ID" value="GAG65351.1"/>
    <property type="molecule type" value="Genomic_DNA"/>
</dbReference>
<evidence type="ECO:0000256" key="1">
    <source>
        <dbReference type="SAM" id="Phobius"/>
    </source>
</evidence>
<reference evidence="2" key="1">
    <citation type="journal article" date="2014" name="Front. Microbiol.">
        <title>High frequency of phylogenetically diverse reductive dehalogenase-homologous genes in deep subseafloor sedimentary metagenomes.</title>
        <authorList>
            <person name="Kawai M."/>
            <person name="Futagami T."/>
            <person name="Toyoda A."/>
            <person name="Takaki Y."/>
            <person name="Nishi S."/>
            <person name="Hori S."/>
            <person name="Arai W."/>
            <person name="Tsubouchi T."/>
            <person name="Morono Y."/>
            <person name="Uchiyama I."/>
            <person name="Ito T."/>
            <person name="Fujiyama A."/>
            <person name="Inagaki F."/>
            <person name="Takami H."/>
        </authorList>
    </citation>
    <scope>NUCLEOTIDE SEQUENCE</scope>
    <source>
        <strain evidence="2">Expedition CK06-06</strain>
    </source>
</reference>